<evidence type="ECO:0008006" key="4">
    <source>
        <dbReference type="Google" id="ProtNLM"/>
    </source>
</evidence>
<evidence type="ECO:0000313" key="2">
    <source>
        <dbReference type="EMBL" id="SMQ73744.1"/>
    </source>
</evidence>
<keyword evidence="1" id="KW-0732">Signal</keyword>
<gene>
    <name evidence="2" type="ORF">SAMN06297468_2306</name>
</gene>
<dbReference type="PROSITE" id="PS51257">
    <property type="entry name" value="PROKAR_LIPOPROTEIN"/>
    <property type="match status" value="1"/>
</dbReference>
<evidence type="ECO:0000256" key="1">
    <source>
        <dbReference type="SAM" id="SignalP"/>
    </source>
</evidence>
<accession>A0A1Y6FFP6</accession>
<dbReference type="OrthoDB" id="5958677at2"/>
<feature type="signal peptide" evidence="1">
    <location>
        <begin position="1"/>
        <end position="20"/>
    </location>
</feature>
<organism evidence="2 3">
    <name type="scientific">Altererythrobacter xiamenensis</name>
    <dbReference type="NCBI Taxonomy" id="1316679"/>
    <lineage>
        <taxon>Bacteria</taxon>
        <taxon>Pseudomonadati</taxon>
        <taxon>Pseudomonadota</taxon>
        <taxon>Alphaproteobacteria</taxon>
        <taxon>Sphingomonadales</taxon>
        <taxon>Erythrobacteraceae</taxon>
        <taxon>Altererythrobacter</taxon>
    </lineage>
</organism>
<feature type="chain" id="PRO_5012193219" description="Lipocalin-like domain-containing protein" evidence="1">
    <location>
        <begin position="21"/>
        <end position="268"/>
    </location>
</feature>
<dbReference type="RefSeq" id="WP_143256032.1">
    <property type="nucleotide sequence ID" value="NZ_FXWG01000003.1"/>
</dbReference>
<keyword evidence="3" id="KW-1185">Reference proteome</keyword>
<dbReference type="EMBL" id="FXWG01000003">
    <property type="protein sequence ID" value="SMQ73744.1"/>
    <property type="molecule type" value="Genomic_DNA"/>
</dbReference>
<reference evidence="3" key="1">
    <citation type="submission" date="2017-04" db="EMBL/GenBank/DDBJ databases">
        <authorList>
            <person name="Varghese N."/>
            <person name="Submissions S."/>
        </authorList>
    </citation>
    <scope>NUCLEOTIDE SEQUENCE [LARGE SCALE GENOMIC DNA]</scope>
</reference>
<dbReference type="AlphaFoldDB" id="A0A1Y6FFP6"/>
<evidence type="ECO:0000313" key="3">
    <source>
        <dbReference type="Proteomes" id="UP000194420"/>
    </source>
</evidence>
<name>A0A1Y6FFP6_9SPHN</name>
<protein>
    <recommendedName>
        <fullName evidence="4">Lipocalin-like domain-containing protein</fullName>
    </recommendedName>
</protein>
<sequence>MKTMMTAFAALTLVVGTAACSEGADTEAAAASTGTISGTWKADPSSAQAENDERDFVLANGEFTCNSCLPPYSYTANGEWQKVDRPGADEIMMEVVDDKTVKTAFRFEGRDLGNSTWTVSEDGNSMAQSFVNLDGDETTEGNLTLVRTAAGPEGSHAMSGKWTLGEYGELSDAGLTFTYTLDGDTLSSTSNDGGWSAVLGGEPVAIEGSESNTMVQVERTGDNSFRETYIRDGETIGVTDVTIDGNTANFVSVDPRDDSKFTFSATRQ</sequence>
<dbReference type="Proteomes" id="UP000194420">
    <property type="component" value="Unassembled WGS sequence"/>
</dbReference>
<proteinExistence type="predicted"/>